<dbReference type="Pfam" id="PF24294">
    <property type="entry name" value="Chromo_PTM"/>
    <property type="match status" value="1"/>
</dbReference>
<dbReference type="InterPro" id="IPR047365">
    <property type="entry name" value="Tudor_AtPTM-like"/>
</dbReference>
<feature type="domain" description="PHD-type" evidence="8">
    <location>
        <begin position="600"/>
        <end position="647"/>
    </location>
</feature>
<feature type="domain" description="DDT" evidence="9">
    <location>
        <begin position="407"/>
        <end position="467"/>
    </location>
</feature>
<dbReference type="PANTHER" id="PTHR46508:SF5">
    <property type="entry name" value="PHD-FINGER AND DNA BINDING DOMAIN-CONTAINING PROTEIN"/>
    <property type="match status" value="1"/>
</dbReference>
<dbReference type="SUPFAM" id="SSF57903">
    <property type="entry name" value="FYVE/PHD zinc finger"/>
    <property type="match status" value="2"/>
</dbReference>
<keyword evidence="11" id="KW-1185">Reference proteome</keyword>
<dbReference type="Gene3D" id="3.30.40.10">
    <property type="entry name" value="Zinc/RING finger domain, C3HC4 (zinc finger)"/>
    <property type="match status" value="2"/>
</dbReference>
<evidence type="ECO:0000259" key="8">
    <source>
        <dbReference type="PROSITE" id="PS50016"/>
    </source>
</evidence>
<dbReference type="InterPro" id="IPR013083">
    <property type="entry name" value="Znf_RING/FYVE/PHD"/>
</dbReference>
<keyword evidence="4" id="KW-0862">Zinc</keyword>
<feature type="region of interest" description="Disordered" evidence="7">
    <location>
        <begin position="300"/>
        <end position="334"/>
    </location>
</feature>
<evidence type="ECO:0000256" key="1">
    <source>
        <dbReference type="ARBA" id="ARBA00004123"/>
    </source>
</evidence>
<feature type="compositionally biased region" description="Basic residues" evidence="7">
    <location>
        <begin position="1464"/>
        <end position="1476"/>
    </location>
</feature>
<keyword evidence="3 6" id="KW-0863">Zinc-finger</keyword>
<dbReference type="GO" id="GO:0008270">
    <property type="term" value="F:zinc ion binding"/>
    <property type="evidence" value="ECO:0007669"/>
    <property type="project" value="UniProtKB-KW"/>
</dbReference>
<dbReference type="CDD" id="cd20401">
    <property type="entry name" value="Tudor_AtPTM-like"/>
    <property type="match status" value="1"/>
</dbReference>
<keyword evidence="2" id="KW-0479">Metal-binding</keyword>
<organism evidence="10 11">
    <name type="scientific">Escallonia herrerae</name>
    <dbReference type="NCBI Taxonomy" id="1293975"/>
    <lineage>
        <taxon>Eukaryota</taxon>
        <taxon>Viridiplantae</taxon>
        <taxon>Streptophyta</taxon>
        <taxon>Embryophyta</taxon>
        <taxon>Tracheophyta</taxon>
        <taxon>Spermatophyta</taxon>
        <taxon>Magnoliopsida</taxon>
        <taxon>eudicotyledons</taxon>
        <taxon>Gunneridae</taxon>
        <taxon>Pentapetalae</taxon>
        <taxon>asterids</taxon>
        <taxon>campanulids</taxon>
        <taxon>Escalloniales</taxon>
        <taxon>Escalloniaceae</taxon>
        <taxon>Escallonia</taxon>
    </lineage>
</organism>
<dbReference type="Pfam" id="PF00628">
    <property type="entry name" value="PHD"/>
    <property type="match status" value="1"/>
</dbReference>
<protein>
    <submittedName>
        <fullName evidence="10">Uncharacterized protein</fullName>
    </submittedName>
</protein>
<evidence type="ECO:0000313" key="11">
    <source>
        <dbReference type="Proteomes" id="UP001188597"/>
    </source>
</evidence>
<dbReference type="Proteomes" id="UP001188597">
    <property type="component" value="Unassembled WGS sequence"/>
</dbReference>
<feature type="region of interest" description="Disordered" evidence="7">
    <location>
        <begin position="1464"/>
        <end position="1492"/>
    </location>
</feature>
<comment type="subcellular location">
    <subcellularLocation>
        <location evidence="1">Nucleus</location>
    </subcellularLocation>
</comment>
<evidence type="ECO:0000256" key="5">
    <source>
        <dbReference type="ARBA" id="ARBA00023242"/>
    </source>
</evidence>
<gene>
    <name evidence="10" type="ORF">RJ639_015287</name>
</gene>
<accession>A0AA89AN19</accession>
<evidence type="ECO:0000256" key="4">
    <source>
        <dbReference type="ARBA" id="ARBA00022833"/>
    </source>
</evidence>
<dbReference type="PROSITE" id="PS50827">
    <property type="entry name" value="DDT"/>
    <property type="match status" value="1"/>
</dbReference>
<dbReference type="SMART" id="SM00249">
    <property type="entry name" value="PHD"/>
    <property type="match status" value="2"/>
</dbReference>
<dbReference type="InterPro" id="IPR001965">
    <property type="entry name" value="Znf_PHD"/>
</dbReference>
<dbReference type="InterPro" id="IPR056618">
    <property type="entry name" value="Chromo_PTM"/>
</dbReference>
<dbReference type="Pfam" id="PF02791">
    <property type="entry name" value="DDT"/>
    <property type="match status" value="1"/>
</dbReference>
<name>A0AA89AN19_9ASTE</name>
<feature type="region of interest" description="Disordered" evidence="7">
    <location>
        <begin position="1688"/>
        <end position="1728"/>
    </location>
</feature>
<dbReference type="CDD" id="cd15532">
    <property type="entry name" value="PHD2_CHD_II"/>
    <property type="match status" value="1"/>
</dbReference>
<feature type="region of interest" description="Disordered" evidence="7">
    <location>
        <begin position="876"/>
        <end position="895"/>
    </location>
</feature>
<dbReference type="InterPro" id="IPR019786">
    <property type="entry name" value="Zinc_finger_PHD-type_CS"/>
</dbReference>
<proteinExistence type="predicted"/>
<reference evidence="10" key="1">
    <citation type="submission" date="2022-12" db="EMBL/GenBank/DDBJ databases">
        <title>Draft genome assemblies for two species of Escallonia (Escalloniales).</title>
        <authorList>
            <person name="Chanderbali A."/>
            <person name="Dervinis C."/>
            <person name="Anghel I."/>
            <person name="Soltis D."/>
            <person name="Soltis P."/>
            <person name="Zapata F."/>
        </authorList>
    </citation>
    <scope>NUCLEOTIDE SEQUENCE</scope>
    <source>
        <strain evidence="10">UCBG64.0493</strain>
        <tissue evidence="10">Leaf</tissue>
    </source>
</reference>
<feature type="compositionally biased region" description="Basic and acidic residues" evidence="7">
    <location>
        <begin position="1702"/>
        <end position="1719"/>
    </location>
</feature>
<dbReference type="PROSITE" id="PS50016">
    <property type="entry name" value="ZF_PHD_2"/>
    <property type="match status" value="1"/>
</dbReference>
<evidence type="ECO:0000256" key="2">
    <source>
        <dbReference type="ARBA" id="ARBA00022723"/>
    </source>
</evidence>
<dbReference type="PROSITE" id="PS01359">
    <property type="entry name" value="ZF_PHD_1"/>
    <property type="match status" value="1"/>
</dbReference>
<dbReference type="InterPro" id="IPR019787">
    <property type="entry name" value="Znf_PHD-finger"/>
</dbReference>
<dbReference type="InterPro" id="IPR011011">
    <property type="entry name" value="Znf_FYVE_PHD"/>
</dbReference>
<dbReference type="SMART" id="SM00571">
    <property type="entry name" value="DDT"/>
    <property type="match status" value="1"/>
</dbReference>
<evidence type="ECO:0000313" key="10">
    <source>
        <dbReference type="EMBL" id="KAK3007798.1"/>
    </source>
</evidence>
<evidence type="ECO:0000256" key="7">
    <source>
        <dbReference type="SAM" id="MobiDB-lite"/>
    </source>
</evidence>
<feature type="region of interest" description="Disordered" evidence="7">
    <location>
        <begin position="819"/>
        <end position="839"/>
    </location>
</feature>
<feature type="compositionally biased region" description="Basic and acidic residues" evidence="7">
    <location>
        <begin position="819"/>
        <end position="830"/>
    </location>
</feature>
<dbReference type="Pfam" id="PF21743">
    <property type="entry name" value="PTM_DIR17_Tudor"/>
    <property type="match status" value="1"/>
</dbReference>
<evidence type="ECO:0000256" key="6">
    <source>
        <dbReference type="PROSITE-ProRule" id="PRU00146"/>
    </source>
</evidence>
<dbReference type="InterPro" id="IPR018501">
    <property type="entry name" value="DDT_dom"/>
</dbReference>
<evidence type="ECO:0000259" key="9">
    <source>
        <dbReference type="PROSITE" id="PS50827"/>
    </source>
</evidence>
<comment type="caution">
    <text evidence="10">The sequence shown here is derived from an EMBL/GenBank/DDBJ whole genome shotgun (WGS) entry which is preliminary data.</text>
</comment>
<dbReference type="EMBL" id="JAVXUP010001822">
    <property type="protein sequence ID" value="KAK3007798.1"/>
    <property type="molecule type" value="Genomic_DNA"/>
</dbReference>
<feature type="region of interest" description="Disordered" evidence="7">
    <location>
        <begin position="1508"/>
        <end position="1541"/>
    </location>
</feature>
<sequence>MEYVGRTLRKEFKGFGIFSGTVNSYDSSTRLFKIAYEDGDSEELEFSEVISLLEGEIMVVDQSKRPARAGRKPKKRRKVQIQRDSGNNLTSLLSDGVCNASPDVNLLKNEVGLLGFGEALGGELGVSREFVKGGAFVGGLNGGLDLNVDLNENDVGGVNLNASDGNLIDLNVGIYEEDDGVLKRGDSGQRKEHCFDLNLGLDDENKYLDTDPDGLLMETKKGEIVEETPVKGPGGGPEIFSSDVVQMENGVMRENSESDTNLGALEANLLNDCSSSDIALKGVDDCGNIVEGVGDGGNIVEGDGKSGSALERRKGRRKRKLSESGKSVTETVLRRSTRRGRVNVSAQNDMSSAREVDAVDDAISSPAVSAVSEEKPTVSCYEESEEHDVLPSKLPLPPSSGNLNLDGMPILDFFSVYAFLRSFSTLLFLSPFELEDFVAALVTKSPNLLFDFIHFSLLQTLRKHLELLSDESSQSASACLRSLNWDLLDLITWPIFMAEYLLIHSSGLKPGFDLCQLKLFESDYYKQPATVKIEVLRCLCDDVIEVEAIRSELNRRTIAAEPDLDSDRNVKLDASKKRRIAMDASSMTEEVADGTTDWNSDECCLCKMDGNLICCDGCPSAFHSRCVGVANNLLPEGDWYCPECMLDKDKPWMKVGKSIRGAELLGIDPYGRLYYSSCEALNRHCGDVALEVLRKLNIFLVKFSGALVVIEQSQDDDAASWRWLLSYKGKLDPDDTDSLFSYYQINDLYVVIEALKSSYTLYNSILRAISKLWDASATVKGAKSDLISQNATVCLDIPIKGQMPAILMLPLVPSKHGVKDEAAGAGKPEENSTISSRPDNVTCEIPDLMNIDPLVVNSSWKRENILSCSEGSAESFQEVRGTQNSRKTGLDNSNGLTRVPAVMELPGKSVFDGDYSLTNLEVEGGKNIQSADCGSTLSKISTKRDMSEGHCLNRYVNYYGFARMSSLVAEELTRKSSEKVAEVPARSVEEIILAQVKAVSNKSIVFCWSNIRNLDVDASKEKCGWCFPCQVPEDDRGCLFVMNDTSPVLEKFTSALLGYRSKKNRRGRLVDVMCQILGIEERLRGLLLGPWLNPHYPELWRKSVLSSSDFPSVKHLLLKLASNMRPLAHSTDWVKYVDSFATAGSASHVVTSSLRVSSKHGIGRKRARCPDLEPKPSSNAATGLGLLWWRGGRLSRQLFNWKALPHSLASKAARQGGCKKIPGILYPESSEFAKRSKFVAWQASVEASRSAEQLALQVRELDANIRWDDIENTNLVMNMERDLKKSMRSFKKVIIRRKCSEGAVVKYLLDFGKRRFIPDIVARHGSVVEESSSGRKKYWLEESYVPLHLLKVFEERRIARKSNKTSSAKLQESRRVIKRPTSKKGFAYLFSRAERSENYHCGHCNKDVLIREAVSCQYCTGFFHKRHVRKSAGAITAECKYTCHKCQGVHIKIVNKKGKSLLKKGKKASKVSKAVRSKISGKAGKDKKKNNSVVVPLRRSTRKVKFVVAPSKKKIGRPKKGKKPKSRKGTSKKPKKGTCQRKRTHMYHTYWFNGLHLTRKPNDERVMHFRSKKLLAPSERLADTLDQPKCGLCSEPESTSVLSYIRCDTCGDWFHGDAFGVGAANIVNLIGFKCHKCCNRIPPPCPNSLARRVDEAQFGGSRTDEGTGYAETVLTGFPLQNEVLVNSESRSGEGSQNFNLDEESKDHLLTDESGPKEQQAETAPDTSETIMVDAENPKEFFNLECRSEAICKSDEKDLRCMDILMRPNENTASEDNAIELGEPHVVDVTTFVETKPPVSMPMKDVIANEVKSLGDYTLVKNGLVKTTATLGSVIDKTLVDSSKLPPQVIVCSGEIVDRQFVE</sequence>
<evidence type="ECO:0000256" key="3">
    <source>
        <dbReference type="ARBA" id="ARBA00022771"/>
    </source>
</evidence>
<feature type="compositionally biased region" description="Polar residues" evidence="7">
    <location>
        <begin position="1688"/>
        <end position="1699"/>
    </location>
</feature>
<dbReference type="GO" id="GO:0005634">
    <property type="term" value="C:nucleus"/>
    <property type="evidence" value="ECO:0007669"/>
    <property type="project" value="UniProtKB-SubCell"/>
</dbReference>
<dbReference type="PANTHER" id="PTHR46508">
    <property type="entry name" value="PHD FINGER FAMILY PROTEIN"/>
    <property type="match status" value="1"/>
</dbReference>
<keyword evidence="5" id="KW-0539">Nucleus</keyword>